<evidence type="ECO:0000313" key="2">
    <source>
        <dbReference type="Proteomes" id="UP000018542"/>
    </source>
</evidence>
<dbReference type="AlphaFoldDB" id="V5SIH8"/>
<accession>V5SIH8</accession>
<proteinExistence type="predicted"/>
<keyword evidence="2" id="KW-1185">Reference proteome</keyword>
<protein>
    <submittedName>
        <fullName evidence="1">Uncharacterized protein</fullName>
    </submittedName>
</protein>
<dbReference type="HOGENOM" id="CLU_851991_0_0_5"/>
<evidence type="ECO:0000313" key="1">
    <source>
        <dbReference type="EMBL" id="AHB50328.1"/>
    </source>
</evidence>
<reference evidence="1 2" key="1">
    <citation type="journal article" date="2014" name="Genome Announc.">
        <title>Complete Genome Sequence of Hyphomicrobium nitrativorans Strain NL23, a Denitrifying Bacterium Isolated from Biofilm of a Methanol-Fed Denitrification System Treating Seawater at the Montreal Biodome.</title>
        <authorList>
            <person name="Martineau C."/>
            <person name="Villeneuve C."/>
            <person name="Mauffrey F."/>
            <person name="Villemur R."/>
        </authorList>
    </citation>
    <scope>NUCLEOTIDE SEQUENCE [LARGE SCALE GENOMIC DNA]</scope>
    <source>
        <strain evidence="1">NL23</strain>
    </source>
</reference>
<gene>
    <name evidence="1" type="ORF">W911_14355</name>
</gene>
<name>V5SIH8_9HYPH</name>
<dbReference type="KEGG" id="hni:W911_14355"/>
<dbReference type="EMBL" id="CP006912">
    <property type="protein sequence ID" value="AHB50328.1"/>
    <property type="molecule type" value="Genomic_DNA"/>
</dbReference>
<dbReference type="STRING" id="1029756.W911_14355"/>
<dbReference type="Proteomes" id="UP000018542">
    <property type="component" value="Chromosome"/>
</dbReference>
<organism evidence="1 2">
    <name type="scientific">Hyphomicrobium nitrativorans NL23</name>
    <dbReference type="NCBI Taxonomy" id="1029756"/>
    <lineage>
        <taxon>Bacteria</taxon>
        <taxon>Pseudomonadati</taxon>
        <taxon>Pseudomonadota</taxon>
        <taxon>Alphaproteobacteria</taxon>
        <taxon>Hyphomicrobiales</taxon>
        <taxon>Hyphomicrobiaceae</taxon>
        <taxon>Hyphomicrobium</taxon>
    </lineage>
</organism>
<sequence>MWPRSERGAGVNATTINPLDIATAEQHPDGLLRPVPFRGYMLLCGTRSIEVWSNSGNPEGFPFSWSHTIPSGLLSQHAIAGGTDEFAEILLWVSDDKTVRRLDGYEPTVVSPSWLNRRLSALQNQHTLEACVYTSAGHKFWQLSCDEWSVAFDVTTGKWSERNSYLQKRSRITQAFPIGDAFPNVTKWLCGDMLSEKLQEITADALREDGQPLVWMMESGEVKNFPNSIQVARADFDFVPGVGIATGDDPIQTDPSVEISWSNDGGLKWSRPLIRKLGRQQIAQHPPYVLNTGLSGPRGRRWRITISDPVDVMFFGADQKADVRAT</sequence>
<dbReference type="PATRIC" id="fig|1029756.8.peg.2988"/>